<name>A0A0N0LSI2_9HELI</name>
<evidence type="ECO:0000313" key="3">
    <source>
        <dbReference type="EMBL" id="KPH54791.1"/>
    </source>
</evidence>
<evidence type="ECO:0000313" key="2">
    <source>
        <dbReference type="EMBL" id="KPH49729.1"/>
    </source>
</evidence>
<accession>A0A0N0LSI2</accession>
<evidence type="ECO:0000313" key="5">
    <source>
        <dbReference type="Proteomes" id="UP000037997"/>
    </source>
</evidence>
<organism evidence="3 5">
    <name type="scientific">Helicobacter pullorum</name>
    <dbReference type="NCBI Taxonomy" id="35818"/>
    <lineage>
        <taxon>Bacteria</taxon>
        <taxon>Pseudomonadati</taxon>
        <taxon>Campylobacterota</taxon>
        <taxon>Epsilonproteobacteria</taxon>
        <taxon>Campylobacterales</taxon>
        <taxon>Helicobacteraceae</taxon>
        <taxon>Helicobacter</taxon>
    </lineage>
</organism>
<evidence type="ECO:0000256" key="1">
    <source>
        <dbReference type="SAM" id="Coils"/>
    </source>
</evidence>
<dbReference type="RefSeq" id="WP_005023418.1">
    <property type="nucleotide sequence ID" value="NZ_CABKNZ010000038.1"/>
</dbReference>
<sequence length="219" mass="25567">MKHNFALQEITKKLDEIKEVWQIYEIFETQKKQFEEEYEILSQQREALIKNSNEISAKNALLLSQNKELEIKNKELEAQIAQKNKIIQEMDCVQETQKNCQETIPADSQKDLQSDFLNLQTQCENIHSSLSQLKITLPPKPVALERLEVSYQNYQKLLAKPANSYVLLSQAQEIYEQLENLIATFKSLDLETSKILLEIRDLKDYFCLHSKASQESNLE</sequence>
<keyword evidence="1" id="KW-0175">Coiled coil</keyword>
<reference evidence="4 5" key="1">
    <citation type="submission" date="2014-06" db="EMBL/GenBank/DDBJ databases">
        <title>Helicobacter pullorum isolates in fresh chicken meat - phenotypic and genotypic features.</title>
        <authorList>
            <person name="Borges V."/>
            <person name="Santos A."/>
            <person name="Correia C.B."/>
            <person name="Saraiva M."/>
            <person name="Menard A."/>
            <person name="Vieira L."/>
            <person name="Sampaio D.A."/>
            <person name="Gomes J.P."/>
            <person name="Oleastro M."/>
        </authorList>
    </citation>
    <scope>NUCLEOTIDE SEQUENCE [LARGE SCALE GENOMIC DNA]</scope>
    <source>
        <strain evidence="3 5">229334/12</strain>
        <strain evidence="2 4">229336/12</strain>
    </source>
</reference>
<dbReference type="Proteomes" id="UP000037800">
    <property type="component" value="Unassembled WGS sequence"/>
</dbReference>
<comment type="caution">
    <text evidence="3">The sequence shown here is derived from an EMBL/GenBank/DDBJ whole genome shotgun (WGS) entry which is preliminary data.</text>
</comment>
<feature type="coiled-coil region" evidence="1">
    <location>
        <begin position="24"/>
        <end position="93"/>
    </location>
</feature>
<dbReference type="STRING" id="35818.HPU229336_06560"/>
<dbReference type="Proteomes" id="UP000037997">
    <property type="component" value="Unassembled WGS sequence"/>
</dbReference>
<dbReference type="OrthoDB" id="5322116at2"/>
<dbReference type="AlphaFoldDB" id="A0A0N0LSI2"/>
<dbReference type="PATRIC" id="fig|35818.10.peg.1329"/>
<protein>
    <submittedName>
        <fullName evidence="3">Uncharacterized protein</fullName>
    </submittedName>
</protein>
<dbReference type="GeneID" id="93196035"/>
<dbReference type="EMBL" id="JNOC01000080">
    <property type="protein sequence ID" value="KPH54791.1"/>
    <property type="molecule type" value="Genomic_DNA"/>
</dbReference>
<evidence type="ECO:0000313" key="4">
    <source>
        <dbReference type="Proteomes" id="UP000037800"/>
    </source>
</evidence>
<proteinExistence type="predicted"/>
<dbReference type="EMBL" id="JNUR01000043">
    <property type="protein sequence ID" value="KPH49729.1"/>
    <property type="molecule type" value="Genomic_DNA"/>
</dbReference>
<gene>
    <name evidence="3" type="ORF">HPU229334_12000</name>
    <name evidence="2" type="ORF">HPU229336_06560</name>
</gene>